<name>A0A0C2ZXM0_9AGAM</name>
<gene>
    <name evidence="2" type="ORF">SCLCIDRAFT_1219666</name>
</gene>
<dbReference type="PANTHER" id="PTHR31901">
    <property type="entry name" value="GH3 DOMAIN-CONTAINING PROTEIN"/>
    <property type="match status" value="1"/>
</dbReference>
<dbReference type="AlphaFoldDB" id="A0A0C2ZXM0"/>
<dbReference type="InterPro" id="IPR004993">
    <property type="entry name" value="GH3"/>
</dbReference>
<dbReference type="InterPro" id="IPR055377">
    <property type="entry name" value="GH3_M"/>
</dbReference>
<dbReference type="EMBL" id="KN822104">
    <property type="protein sequence ID" value="KIM57207.1"/>
    <property type="molecule type" value="Genomic_DNA"/>
</dbReference>
<protein>
    <recommendedName>
        <fullName evidence="1">GH3 middle domain-containing protein</fullName>
    </recommendedName>
</protein>
<dbReference type="Proteomes" id="UP000053989">
    <property type="component" value="Unassembled WGS sequence"/>
</dbReference>
<accession>A0A0C2ZXM0</accession>
<dbReference type="Pfam" id="PF23571">
    <property type="entry name" value="GH3_M"/>
    <property type="match status" value="1"/>
</dbReference>
<reference evidence="2 3" key="1">
    <citation type="submission" date="2014-04" db="EMBL/GenBank/DDBJ databases">
        <authorList>
            <consortium name="DOE Joint Genome Institute"/>
            <person name="Kuo A."/>
            <person name="Kohler A."/>
            <person name="Nagy L.G."/>
            <person name="Floudas D."/>
            <person name="Copeland A."/>
            <person name="Barry K.W."/>
            <person name="Cichocki N."/>
            <person name="Veneault-Fourrey C."/>
            <person name="LaButti K."/>
            <person name="Lindquist E.A."/>
            <person name="Lipzen A."/>
            <person name="Lundell T."/>
            <person name="Morin E."/>
            <person name="Murat C."/>
            <person name="Sun H."/>
            <person name="Tunlid A."/>
            <person name="Henrissat B."/>
            <person name="Grigoriev I.V."/>
            <person name="Hibbett D.S."/>
            <person name="Martin F."/>
            <person name="Nordberg H.P."/>
            <person name="Cantor M.N."/>
            <person name="Hua S.X."/>
        </authorList>
    </citation>
    <scope>NUCLEOTIDE SEQUENCE [LARGE SCALE GENOMIC DNA]</scope>
    <source>
        <strain evidence="2 3">Foug A</strain>
    </source>
</reference>
<dbReference type="GO" id="GO:0005737">
    <property type="term" value="C:cytoplasm"/>
    <property type="evidence" value="ECO:0007669"/>
    <property type="project" value="TreeGrafter"/>
</dbReference>
<sequence length="298" mass="34268">MRANPQRADELRTIGPPLSRQAWAECVWPNLKILTCICSGTFSTALPKTRTILGPNVAIHTPGYFCTEGLRGVMLNFGDTESFYFDTEEVLEFLDVMDMQTHEHIVQRWEVQPGRLYQPVYTSRDGLWRYLIDDVIQIVGFDPRNGSPVFKYSARKNLAIRLYYAMITEADLVKVVQAIDRQDIMQVHEFATVLDQRELPATVGLLVEIAGDLGPNAQLSRWRAFEAIVATNYEHQAQLDFGGLRLPTIRILKPGTFMEYRRWRGESMNVGFNQLKVPIVMWDPNSLEWIMERVVKEL</sequence>
<keyword evidence="3" id="KW-1185">Reference proteome</keyword>
<organism evidence="2 3">
    <name type="scientific">Scleroderma citrinum Foug A</name>
    <dbReference type="NCBI Taxonomy" id="1036808"/>
    <lineage>
        <taxon>Eukaryota</taxon>
        <taxon>Fungi</taxon>
        <taxon>Dikarya</taxon>
        <taxon>Basidiomycota</taxon>
        <taxon>Agaricomycotina</taxon>
        <taxon>Agaricomycetes</taxon>
        <taxon>Agaricomycetidae</taxon>
        <taxon>Boletales</taxon>
        <taxon>Sclerodermatineae</taxon>
        <taxon>Sclerodermataceae</taxon>
        <taxon>Scleroderma</taxon>
    </lineage>
</organism>
<proteinExistence type="predicted"/>
<evidence type="ECO:0000259" key="1">
    <source>
        <dbReference type="Pfam" id="PF23571"/>
    </source>
</evidence>
<dbReference type="PANTHER" id="PTHR31901:SF9">
    <property type="entry name" value="GH3 DOMAIN-CONTAINING PROTEIN"/>
    <property type="match status" value="1"/>
</dbReference>
<evidence type="ECO:0000313" key="2">
    <source>
        <dbReference type="EMBL" id="KIM57207.1"/>
    </source>
</evidence>
<dbReference type="GO" id="GO:0016881">
    <property type="term" value="F:acid-amino acid ligase activity"/>
    <property type="evidence" value="ECO:0007669"/>
    <property type="project" value="TreeGrafter"/>
</dbReference>
<feature type="domain" description="GH3 middle" evidence="1">
    <location>
        <begin position="91"/>
        <end position="155"/>
    </location>
</feature>
<evidence type="ECO:0000313" key="3">
    <source>
        <dbReference type="Proteomes" id="UP000053989"/>
    </source>
</evidence>
<dbReference type="HOGENOM" id="CLU_062473_0_0_1"/>
<dbReference type="InParanoid" id="A0A0C2ZXM0"/>
<dbReference type="OrthoDB" id="10004661at2759"/>
<reference evidence="3" key="2">
    <citation type="submission" date="2015-01" db="EMBL/GenBank/DDBJ databases">
        <title>Evolutionary Origins and Diversification of the Mycorrhizal Mutualists.</title>
        <authorList>
            <consortium name="DOE Joint Genome Institute"/>
            <consortium name="Mycorrhizal Genomics Consortium"/>
            <person name="Kohler A."/>
            <person name="Kuo A."/>
            <person name="Nagy L.G."/>
            <person name="Floudas D."/>
            <person name="Copeland A."/>
            <person name="Barry K.W."/>
            <person name="Cichocki N."/>
            <person name="Veneault-Fourrey C."/>
            <person name="LaButti K."/>
            <person name="Lindquist E.A."/>
            <person name="Lipzen A."/>
            <person name="Lundell T."/>
            <person name="Morin E."/>
            <person name="Murat C."/>
            <person name="Riley R."/>
            <person name="Ohm R."/>
            <person name="Sun H."/>
            <person name="Tunlid A."/>
            <person name="Henrissat B."/>
            <person name="Grigoriev I.V."/>
            <person name="Hibbett D.S."/>
            <person name="Martin F."/>
        </authorList>
    </citation>
    <scope>NUCLEOTIDE SEQUENCE [LARGE SCALE GENOMIC DNA]</scope>
    <source>
        <strain evidence="3">Foug A</strain>
    </source>
</reference>